<dbReference type="STRING" id="643648.Slip_1801"/>
<dbReference type="eggNOG" id="ENOG5034C48">
    <property type="taxonomic scope" value="Bacteria"/>
</dbReference>
<dbReference type="EMBL" id="CP002048">
    <property type="protein sequence ID" value="ADI02556.1"/>
    <property type="molecule type" value="Genomic_DNA"/>
</dbReference>
<organism evidence="1 2">
    <name type="scientific">Syntrophothermus lipocalidus (strain DSM 12680 / TGB-C1)</name>
    <dbReference type="NCBI Taxonomy" id="643648"/>
    <lineage>
        <taxon>Bacteria</taxon>
        <taxon>Bacillati</taxon>
        <taxon>Bacillota</taxon>
        <taxon>Clostridia</taxon>
        <taxon>Eubacteriales</taxon>
        <taxon>Syntrophomonadaceae</taxon>
        <taxon>Syntrophothermus</taxon>
    </lineage>
</organism>
<sequence length="112" mass="12362">MDEQQKTKTLQDIMAGELFASSRSDLVETLKFMEKHGTPLSERQVAAVALLRSLQTKRGDKTYEPIIKVMTDMAKEVTPPGLFVDVIEKMTLGGFVTGKVRLSKVFGSGGDR</sequence>
<gene>
    <name evidence="1" type="ordered locus">Slip_1801</name>
</gene>
<name>D7CPC1_SYNLT</name>
<dbReference type="Proteomes" id="UP000000378">
    <property type="component" value="Chromosome"/>
</dbReference>
<reference evidence="1 2" key="2">
    <citation type="journal article" date="2010" name="Stand. Genomic Sci.">
        <title>Complete genome sequence of Syntrophothermus lipocalidus type strain (TGB-C1).</title>
        <authorList>
            <person name="Djao O.D."/>
            <person name="Zhang X."/>
            <person name="Lucas S."/>
            <person name="Lapidus A."/>
            <person name="Del Rio T.G."/>
            <person name="Nolan M."/>
            <person name="Tice H."/>
            <person name="Cheng J.F."/>
            <person name="Han C."/>
            <person name="Tapia R."/>
            <person name="Goodwin L."/>
            <person name="Pitluck S."/>
            <person name="Liolios K."/>
            <person name="Ivanova N."/>
            <person name="Mavromatis K."/>
            <person name="Mikhailova N."/>
            <person name="Ovchinnikova G."/>
            <person name="Pati A."/>
            <person name="Brambilla E."/>
            <person name="Chen A."/>
            <person name="Palaniappan K."/>
            <person name="Land M."/>
            <person name="Hauser L."/>
            <person name="Chang Y.J."/>
            <person name="Jeffries C.D."/>
            <person name="Rohde M."/>
            <person name="Sikorski J."/>
            <person name="Spring S."/>
            <person name="Goker M."/>
            <person name="Detter J.C."/>
            <person name="Woyke T."/>
            <person name="Bristow J."/>
            <person name="Eisen J.A."/>
            <person name="Markowitz V."/>
            <person name="Hugenholtz P."/>
            <person name="Kyrpides N.C."/>
            <person name="Klenk H.P."/>
        </authorList>
    </citation>
    <scope>NUCLEOTIDE SEQUENCE [LARGE SCALE GENOMIC DNA]</scope>
    <source>
        <strain evidence="2">DSM 12680 / TGB-C1</strain>
    </source>
</reference>
<evidence type="ECO:0000313" key="2">
    <source>
        <dbReference type="Proteomes" id="UP000000378"/>
    </source>
</evidence>
<evidence type="ECO:0000313" key="1">
    <source>
        <dbReference type="EMBL" id="ADI02556.1"/>
    </source>
</evidence>
<dbReference type="KEGG" id="slp:Slip_1801"/>
<keyword evidence="2" id="KW-1185">Reference proteome</keyword>
<dbReference type="OrthoDB" id="1807410at2"/>
<dbReference type="AlphaFoldDB" id="D7CPC1"/>
<protein>
    <submittedName>
        <fullName evidence="1">Uncharacterized protein</fullName>
    </submittedName>
</protein>
<dbReference type="HOGENOM" id="CLU_2144624_0_0_9"/>
<proteinExistence type="predicted"/>
<dbReference type="RefSeq" id="WP_013175958.1">
    <property type="nucleotide sequence ID" value="NC_014220.1"/>
</dbReference>
<reference evidence="2" key="1">
    <citation type="journal article" date="2010" name="Stand. Genomic Sci.">
        <title>Complete genome sequence of Syntrophothermus lipocalidus type strain (TGB-C1T).</title>
        <authorList>
            <consortium name="US DOE Joint Genome Institute (JGI-PGF)"/>
            <person name="Djao O."/>
            <person name="Zhang X."/>
            <person name="Lucas S."/>
            <person name="Lapidus A."/>
            <person name="Glavina Del Rio T."/>
            <person name="Nolan M."/>
            <person name="Tice H."/>
            <person name="Cheng J."/>
            <person name="Han C."/>
            <person name="Tapia R."/>
            <person name="Goodwin L."/>
            <person name="Pitluck S."/>
            <person name="Liolios K."/>
            <person name="Ivanova N."/>
            <person name="Mavromatis K."/>
            <person name="Mikhailova N."/>
            <person name="Ovchinnikova G."/>
            <person name="Pati A."/>
            <person name="Brambilla E."/>
            <person name="Chen A."/>
            <person name="Palaniappan K."/>
            <person name="Land M."/>
            <person name="Hauser L."/>
            <person name="Chang Y."/>
            <person name="Jeffries C."/>
            <person name="Rohde M."/>
            <person name="Sikorski J."/>
            <person name="Spring S."/>
            <person name="Goker M."/>
            <person name="Detter J."/>
            <person name="Woyke T."/>
            <person name="Bristow J."/>
            <person name="Eisen J."/>
            <person name="Markowitz V."/>
            <person name="Hugenholtz P."/>
            <person name="Kyrpides N."/>
            <person name="Klenk H."/>
        </authorList>
    </citation>
    <scope>NUCLEOTIDE SEQUENCE [LARGE SCALE GENOMIC DNA]</scope>
    <source>
        <strain evidence="2">DSM 12680 / TGB-C1</strain>
    </source>
</reference>
<accession>D7CPC1</accession>